<name>A0A2H6MVQ8_9SAUR</name>
<reference evidence="1" key="1">
    <citation type="submission" date="2017-07" db="EMBL/GenBank/DDBJ databases">
        <authorList>
            <person name="Mikheyev A."/>
            <person name="Grau M."/>
        </authorList>
    </citation>
    <scope>NUCLEOTIDE SEQUENCE</scope>
    <source>
        <tissue evidence="1">Venom_gland</tissue>
    </source>
</reference>
<proteinExistence type="predicted"/>
<reference evidence="1" key="2">
    <citation type="submission" date="2017-12" db="EMBL/GenBank/DDBJ databases">
        <title>Coralsnake Venomics: Analyses of Venom Gland Transcriptomes and Proteomes of Six Brazilian Taxa.</title>
        <authorList>
            <person name="Aird S.D."/>
            <person name="Jorge da Silva N."/>
            <person name="Qiu L."/>
            <person name="Villar-Briones A."/>
            <person name="Aparecida-Saddi V."/>
            <person name="Campos-Telles M.P."/>
            <person name="Grau M."/>
            <person name="Mikheyev A.S."/>
        </authorList>
    </citation>
    <scope>NUCLEOTIDE SEQUENCE</scope>
    <source>
        <tissue evidence="1">Venom_gland</tissue>
    </source>
</reference>
<protein>
    <submittedName>
        <fullName evidence="1">Uncharacterized protein</fullName>
    </submittedName>
</protein>
<dbReference type="AlphaFoldDB" id="A0A2H6MVQ8"/>
<accession>A0A2H6MVQ8</accession>
<dbReference type="EMBL" id="IACI01003634">
    <property type="protein sequence ID" value="LAA18721.1"/>
    <property type="molecule type" value="Transcribed_RNA"/>
</dbReference>
<sequence>MNAQTSISDGYLISAIHDLIMSIFLSRTDLVSLIFILITTKVDFCNAAYTRMPLKKTQRLHQIIAIKHLYTSSIENTCSLDGVPKNKKKERKTVINKYKII</sequence>
<organism evidence="1">
    <name type="scientific">Micrurus carvalhoi</name>
    <dbReference type="NCBI Taxonomy" id="3147026"/>
    <lineage>
        <taxon>Eukaryota</taxon>
        <taxon>Metazoa</taxon>
        <taxon>Chordata</taxon>
        <taxon>Craniata</taxon>
        <taxon>Vertebrata</taxon>
        <taxon>Euteleostomi</taxon>
        <taxon>Lepidosauria</taxon>
        <taxon>Squamata</taxon>
        <taxon>Bifurcata</taxon>
        <taxon>Unidentata</taxon>
        <taxon>Episquamata</taxon>
        <taxon>Toxicofera</taxon>
        <taxon>Serpentes</taxon>
        <taxon>Colubroidea</taxon>
        <taxon>Elapidae</taxon>
        <taxon>Elapinae</taxon>
        <taxon>Micrurus</taxon>
    </lineage>
</organism>
<evidence type="ECO:0000313" key="1">
    <source>
        <dbReference type="EMBL" id="LAA18721.1"/>
    </source>
</evidence>